<evidence type="ECO:0000313" key="4">
    <source>
        <dbReference type="Proteomes" id="UP001597182"/>
    </source>
</evidence>
<feature type="transmembrane region" description="Helical" evidence="2">
    <location>
        <begin position="174"/>
        <end position="198"/>
    </location>
</feature>
<evidence type="ECO:0008006" key="5">
    <source>
        <dbReference type="Google" id="ProtNLM"/>
    </source>
</evidence>
<dbReference type="RefSeq" id="WP_346091480.1">
    <property type="nucleotide sequence ID" value="NZ_BAABKS010000027.1"/>
</dbReference>
<name>A0ABW3VQL5_9PSEU</name>
<feature type="transmembrane region" description="Helical" evidence="2">
    <location>
        <begin position="128"/>
        <end position="154"/>
    </location>
</feature>
<keyword evidence="4" id="KW-1185">Reference proteome</keyword>
<gene>
    <name evidence="3" type="ORF">ACFQ34_26925</name>
</gene>
<dbReference type="InterPro" id="IPR011033">
    <property type="entry name" value="PRC_barrel-like_sf"/>
</dbReference>
<protein>
    <recommendedName>
        <fullName evidence="5">Major facilitator superfamily (MFS) profile domain-containing protein</fullName>
    </recommendedName>
</protein>
<keyword evidence="2" id="KW-0812">Transmembrane</keyword>
<evidence type="ECO:0000313" key="3">
    <source>
        <dbReference type="EMBL" id="MFD1236938.1"/>
    </source>
</evidence>
<dbReference type="EMBL" id="JBHTMB010000249">
    <property type="protein sequence ID" value="MFD1236938.1"/>
    <property type="molecule type" value="Genomic_DNA"/>
</dbReference>
<evidence type="ECO:0000256" key="2">
    <source>
        <dbReference type="SAM" id="Phobius"/>
    </source>
</evidence>
<keyword evidence="2" id="KW-0472">Membrane</keyword>
<comment type="caution">
    <text evidence="3">The sequence shown here is derived from an EMBL/GenBank/DDBJ whole genome shotgun (WGS) entry which is preliminary data.</text>
</comment>
<reference evidence="4" key="1">
    <citation type="journal article" date="2019" name="Int. J. Syst. Evol. Microbiol.">
        <title>The Global Catalogue of Microorganisms (GCM) 10K type strain sequencing project: providing services to taxonomists for standard genome sequencing and annotation.</title>
        <authorList>
            <consortium name="The Broad Institute Genomics Platform"/>
            <consortium name="The Broad Institute Genome Sequencing Center for Infectious Disease"/>
            <person name="Wu L."/>
            <person name="Ma J."/>
        </authorList>
    </citation>
    <scope>NUCLEOTIDE SEQUENCE [LARGE SCALE GENOMIC DNA]</scope>
    <source>
        <strain evidence="4">CCUG 49018</strain>
    </source>
</reference>
<keyword evidence="2" id="KW-1133">Transmembrane helix</keyword>
<feature type="transmembrane region" description="Helical" evidence="2">
    <location>
        <begin position="252"/>
        <end position="274"/>
    </location>
</feature>
<proteinExistence type="predicted"/>
<sequence length="292" mass="29864">MVDGSAPGAGDGRGPAGWVGRTVHGRDGVRLGTLSGVHPPADGSTVPWGVVKERFGRRRLVPLDRATPHGDDGVAVPVDRAAFRTAPAARSGEPDAHTRSELDRHYAGRSALIMARERQHERFGGVKFGAAFFGWIVAVGLTVILLGIAAGLAAATGFSLDLSGSPANPAPETVGLVGAITIVVVMGLAYLGGGYVAGRLARFDGARNGTATWVLGLIVTIVLGIAGAVAGAEYDVMDRIVLPSIALPTGALTIGGIVLLVVVAIVTLLTATLGGRLGERYHRRVDRAGAPA</sequence>
<organism evidence="3 4">
    <name type="scientific">Pseudonocardia benzenivorans</name>
    <dbReference type="NCBI Taxonomy" id="228005"/>
    <lineage>
        <taxon>Bacteria</taxon>
        <taxon>Bacillati</taxon>
        <taxon>Actinomycetota</taxon>
        <taxon>Actinomycetes</taxon>
        <taxon>Pseudonocardiales</taxon>
        <taxon>Pseudonocardiaceae</taxon>
        <taxon>Pseudonocardia</taxon>
    </lineage>
</organism>
<feature type="compositionally biased region" description="Gly residues" evidence="1">
    <location>
        <begin position="7"/>
        <end position="17"/>
    </location>
</feature>
<feature type="region of interest" description="Disordered" evidence="1">
    <location>
        <begin position="1"/>
        <end position="21"/>
    </location>
</feature>
<dbReference type="Proteomes" id="UP001597182">
    <property type="component" value="Unassembled WGS sequence"/>
</dbReference>
<feature type="transmembrane region" description="Helical" evidence="2">
    <location>
        <begin position="210"/>
        <end position="232"/>
    </location>
</feature>
<evidence type="ECO:0000256" key="1">
    <source>
        <dbReference type="SAM" id="MobiDB-lite"/>
    </source>
</evidence>
<dbReference type="SUPFAM" id="SSF50346">
    <property type="entry name" value="PRC-barrel domain"/>
    <property type="match status" value="1"/>
</dbReference>
<accession>A0ABW3VQL5</accession>